<organism evidence="1 2">
    <name type="scientific">Alkaliphilus serpentinus</name>
    <dbReference type="NCBI Taxonomy" id="1482731"/>
    <lineage>
        <taxon>Bacteria</taxon>
        <taxon>Bacillati</taxon>
        <taxon>Bacillota</taxon>
        <taxon>Clostridia</taxon>
        <taxon>Peptostreptococcales</taxon>
        <taxon>Natronincolaceae</taxon>
        <taxon>Alkaliphilus</taxon>
    </lineage>
</organism>
<dbReference type="GO" id="GO:0009295">
    <property type="term" value="C:nucleoid"/>
    <property type="evidence" value="ECO:0007669"/>
    <property type="project" value="InterPro"/>
</dbReference>
<dbReference type="Pfam" id="PF04245">
    <property type="entry name" value="NA37"/>
    <property type="match status" value="1"/>
</dbReference>
<sequence>MFFLTEAVHVTINQIILHILDSSIGAPVISSKEHPINNDIQEFMEAHLAKILKDHNGKAADFLEDSRVKSIAEEIFKDQRTFVKESGRIASILYEIILQQSEIPSADLLITTFQHQGQTFLGVLKFNYRPSFTHYIHEGEEGPHNSIIKYKTTLPGMGQKADEWAIISLDDYKITLFEREYEIDGEKRSYFSSDFLQSTTGISDMELAKKLKKQTEAFNKKFCNRDMQISDEFGKAIINSIEDEGIINIEKISERVFPNNHELKEVYLNHLENNGFDAKEVEIKEEVIEKVFSKRKIKTDHGIEINITLDNEDNNIEYLNNHDGTISILIKNINSLSYK</sequence>
<dbReference type="InterPro" id="IPR007358">
    <property type="entry name" value="Nucleoid_associated_NdpA"/>
</dbReference>
<dbReference type="EMBL" id="WBZB01000022">
    <property type="protein sequence ID" value="KAB3530225.1"/>
    <property type="molecule type" value="Genomic_DNA"/>
</dbReference>
<keyword evidence="2" id="KW-1185">Reference proteome</keyword>
<name>A0A833M7E0_9FIRM</name>
<evidence type="ECO:0000313" key="1">
    <source>
        <dbReference type="EMBL" id="KAB3530225.1"/>
    </source>
</evidence>
<proteinExistence type="predicted"/>
<reference evidence="1 2" key="1">
    <citation type="submission" date="2019-10" db="EMBL/GenBank/DDBJ databases">
        <title>Alkaliphilus serpentinus sp. nov. and Alkaliphilus pronyensis sp. nov., two novel anaerobic alkaliphilic species isolated from the serpentinized-hosted hydrothermal field of the Prony Bay (New Caledonia).</title>
        <authorList>
            <person name="Postec A."/>
        </authorList>
    </citation>
    <scope>NUCLEOTIDE SEQUENCE [LARGE SCALE GENOMIC DNA]</scope>
    <source>
        <strain evidence="1 2">LacT</strain>
    </source>
</reference>
<gene>
    <name evidence="1" type="ORF">F8153_07345</name>
</gene>
<dbReference type="AlphaFoldDB" id="A0A833M7E0"/>
<evidence type="ECO:0000313" key="2">
    <source>
        <dbReference type="Proteomes" id="UP000465601"/>
    </source>
</evidence>
<accession>A0A833M7E0</accession>
<comment type="caution">
    <text evidence="1">The sequence shown here is derived from an EMBL/GenBank/DDBJ whole genome shotgun (WGS) entry which is preliminary data.</text>
</comment>
<protein>
    <submittedName>
        <fullName evidence="1">Nucleoid-associated protein</fullName>
    </submittedName>
</protein>
<dbReference type="OrthoDB" id="3171075at2"/>
<dbReference type="Proteomes" id="UP000465601">
    <property type="component" value="Unassembled WGS sequence"/>
</dbReference>